<name>T1BXP6_9ZZZZ</name>
<dbReference type="AlphaFoldDB" id="T1BXP6"/>
<comment type="caution">
    <text evidence="2">The sequence shown here is derived from an EMBL/GenBank/DDBJ whole genome shotgun (WGS) entry which is preliminary data.</text>
</comment>
<organism evidence="2">
    <name type="scientific">mine drainage metagenome</name>
    <dbReference type="NCBI Taxonomy" id="410659"/>
    <lineage>
        <taxon>unclassified sequences</taxon>
        <taxon>metagenomes</taxon>
        <taxon>ecological metagenomes</taxon>
    </lineage>
</organism>
<dbReference type="SUPFAM" id="SSF48452">
    <property type="entry name" value="TPR-like"/>
    <property type="match status" value="1"/>
</dbReference>
<evidence type="ECO:0000313" key="2">
    <source>
        <dbReference type="EMBL" id="EQD74642.1"/>
    </source>
</evidence>
<evidence type="ECO:0000259" key="1">
    <source>
        <dbReference type="Pfam" id="PF12688"/>
    </source>
</evidence>
<dbReference type="InterPro" id="IPR041656">
    <property type="entry name" value="TPR_5"/>
</dbReference>
<proteinExistence type="predicted"/>
<dbReference type="InterPro" id="IPR011990">
    <property type="entry name" value="TPR-like_helical_dom_sf"/>
</dbReference>
<dbReference type="Pfam" id="PF12688">
    <property type="entry name" value="TPR_5"/>
    <property type="match status" value="1"/>
</dbReference>
<feature type="domain" description="Tetratrico peptide repeat group 5" evidence="1">
    <location>
        <begin position="38"/>
        <end position="131"/>
    </location>
</feature>
<protein>
    <recommendedName>
        <fullName evidence="1">Tetratrico peptide repeat group 5 domain-containing protein</fullName>
    </recommendedName>
</protein>
<accession>T1BXP6</accession>
<dbReference type="Gene3D" id="1.25.40.10">
    <property type="entry name" value="Tetratricopeptide repeat domain"/>
    <property type="match status" value="1"/>
</dbReference>
<reference evidence="2" key="2">
    <citation type="journal article" date="2014" name="ISME J.">
        <title>Microbial stratification in low pH oxic and suboxic macroscopic growths along an acid mine drainage.</title>
        <authorList>
            <person name="Mendez-Garcia C."/>
            <person name="Mesa V."/>
            <person name="Sprenger R.R."/>
            <person name="Richter M."/>
            <person name="Diez M.S."/>
            <person name="Solano J."/>
            <person name="Bargiela R."/>
            <person name="Golyshina O.V."/>
            <person name="Manteca A."/>
            <person name="Ramos J.L."/>
            <person name="Gallego J.R."/>
            <person name="Llorente I."/>
            <person name="Martins Dos Santos V.A."/>
            <person name="Jensen O.N."/>
            <person name="Pelaez A.I."/>
            <person name="Sanchez J."/>
            <person name="Ferrer M."/>
        </authorList>
    </citation>
    <scope>NUCLEOTIDE SEQUENCE</scope>
</reference>
<reference evidence="2" key="1">
    <citation type="submission" date="2013-08" db="EMBL/GenBank/DDBJ databases">
        <authorList>
            <person name="Mendez C."/>
            <person name="Richter M."/>
            <person name="Ferrer M."/>
            <person name="Sanchez J."/>
        </authorList>
    </citation>
    <scope>NUCLEOTIDE SEQUENCE</scope>
</reference>
<sequence length="154" mass="17531">MNDLNKIVEEAWKHRDTPEVLQKKFQEVFEDYRGNTVYLFEYASALDFLGKETEAIPLYQRAIKLGLSGKMKTRAEIQLWSSLSVTVENEDAIAILSRVQEETGDPAALSFLCIALFRSGETNKALKTALNLSCQAIRVCYPNIRGRYYSILTK</sequence>
<gene>
    <name evidence="2" type="ORF">B1B_02551</name>
</gene>
<dbReference type="EMBL" id="AUZY01001525">
    <property type="protein sequence ID" value="EQD74642.1"/>
    <property type="molecule type" value="Genomic_DNA"/>
</dbReference>